<feature type="domain" description="Macroglobulin" evidence="1">
    <location>
        <begin position="126"/>
        <end position="237"/>
    </location>
</feature>
<dbReference type="Pfam" id="PF01835">
    <property type="entry name" value="MG2"/>
    <property type="match status" value="1"/>
</dbReference>
<name>A0AAV7P1T5_PLEWA</name>
<dbReference type="EMBL" id="JANPWB010000011">
    <property type="protein sequence ID" value="KAJ1122250.1"/>
    <property type="molecule type" value="Genomic_DNA"/>
</dbReference>
<dbReference type="AlphaFoldDB" id="A0AAV7P1T5"/>
<dbReference type="InterPro" id="IPR050473">
    <property type="entry name" value="A2M/Complement_sys"/>
</dbReference>
<evidence type="ECO:0000313" key="3">
    <source>
        <dbReference type="Proteomes" id="UP001066276"/>
    </source>
</evidence>
<proteinExistence type="predicted"/>
<gene>
    <name evidence="2" type="ORF">NDU88_000748</name>
</gene>
<sequence>MQRHPSFHSLFGGDAVSWGRSPSTPYYAVLIPAEIHFPHTERACVHLTSLNETAHLTVTLHLQQVNLTLLEEKAQPTTYFKCVSFQVPLPAGGSEEVGQVGISVEWEGHRLKNKKKVLLRTVKSGTFLQTDKAVYKPGQTVKFRIVTLNEDFLAENKPFLTDKKNALIMSYPVEPAYAHSIINISVHVQEDPNSNRIGQWLEVVPKQGIVDLSFPLSSEPPQGTYVIKVGNDFQHTFTVEEYGNVSWSTQTESVGLEI</sequence>
<dbReference type="InterPro" id="IPR002890">
    <property type="entry name" value="MG2"/>
</dbReference>
<dbReference type="GO" id="GO:0004866">
    <property type="term" value="F:endopeptidase inhibitor activity"/>
    <property type="evidence" value="ECO:0007669"/>
    <property type="project" value="InterPro"/>
</dbReference>
<dbReference type="PANTHER" id="PTHR11412">
    <property type="entry name" value="MACROGLOBULIN / COMPLEMENT"/>
    <property type="match status" value="1"/>
</dbReference>
<organism evidence="2 3">
    <name type="scientific">Pleurodeles waltl</name>
    <name type="common">Iberian ribbed newt</name>
    <dbReference type="NCBI Taxonomy" id="8319"/>
    <lineage>
        <taxon>Eukaryota</taxon>
        <taxon>Metazoa</taxon>
        <taxon>Chordata</taxon>
        <taxon>Craniata</taxon>
        <taxon>Vertebrata</taxon>
        <taxon>Euteleostomi</taxon>
        <taxon>Amphibia</taxon>
        <taxon>Batrachia</taxon>
        <taxon>Caudata</taxon>
        <taxon>Salamandroidea</taxon>
        <taxon>Salamandridae</taxon>
        <taxon>Pleurodelinae</taxon>
        <taxon>Pleurodeles</taxon>
    </lineage>
</organism>
<dbReference type="Proteomes" id="UP001066276">
    <property type="component" value="Chromosome 7"/>
</dbReference>
<evidence type="ECO:0000313" key="2">
    <source>
        <dbReference type="EMBL" id="KAJ1122250.1"/>
    </source>
</evidence>
<reference evidence="2" key="1">
    <citation type="journal article" date="2022" name="bioRxiv">
        <title>Sequencing and chromosome-scale assembly of the giantPleurodeles waltlgenome.</title>
        <authorList>
            <person name="Brown T."/>
            <person name="Elewa A."/>
            <person name="Iarovenko S."/>
            <person name="Subramanian E."/>
            <person name="Araus A.J."/>
            <person name="Petzold A."/>
            <person name="Susuki M."/>
            <person name="Suzuki K.-i.T."/>
            <person name="Hayashi T."/>
            <person name="Toyoda A."/>
            <person name="Oliveira C."/>
            <person name="Osipova E."/>
            <person name="Leigh N.D."/>
            <person name="Simon A."/>
            <person name="Yun M.H."/>
        </authorList>
    </citation>
    <scope>NUCLEOTIDE SEQUENCE</scope>
    <source>
        <strain evidence="2">20211129_DDA</strain>
        <tissue evidence="2">Liver</tissue>
    </source>
</reference>
<keyword evidence="3" id="KW-1185">Reference proteome</keyword>
<comment type="caution">
    <text evidence="2">The sequence shown here is derived from an EMBL/GenBank/DDBJ whole genome shotgun (WGS) entry which is preliminary data.</text>
</comment>
<dbReference type="PANTHER" id="PTHR11412:SF185">
    <property type="entry name" value="ALPHA-2-MACROGLOBULIN-LIKE PROTEIN 1"/>
    <property type="match status" value="1"/>
</dbReference>
<protein>
    <recommendedName>
        <fullName evidence="1">Macroglobulin domain-containing protein</fullName>
    </recommendedName>
</protein>
<accession>A0AAV7P1T5</accession>
<dbReference type="Gene3D" id="2.60.40.1930">
    <property type="match status" value="1"/>
</dbReference>
<evidence type="ECO:0000259" key="1">
    <source>
        <dbReference type="Pfam" id="PF01835"/>
    </source>
</evidence>